<name>A0A4S9XTZ8_AURPU</name>
<evidence type="ECO:0000256" key="1">
    <source>
        <dbReference type="ARBA" id="ARBA00005986"/>
    </source>
</evidence>
<dbReference type="PANTHER" id="PTHR40260:SF2">
    <property type="entry name" value="BLR8190 PROTEIN"/>
    <property type="match status" value="1"/>
</dbReference>
<comment type="caution">
    <text evidence="2">The sequence shown here is derived from an EMBL/GenBank/DDBJ whole genome shotgun (WGS) entry which is preliminary data.</text>
</comment>
<dbReference type="SUPFAM" id="SSF54909">
    <property type="entry name" value="Dimeric alpha+beta barrel"/>
    <property type="match status" value="1"/>
</dbReference>
<dbReference type="GO" id="GO:0016491">
    <property type="term" value="F:oxidoreductase activity"/>
    <property type="evidence" value="ECO:0007669"/>
    <property type="project" value="InterPro"/>
</dbReference>
<dbReference type="EMBL" id="QZBT01000094">
    <property type="protein sequence ID" value="THZ81693.1"/>
    <property type="molecule type" value="Genomic_DNA"/>
</dbReference>
<protein>
    <recommendedName>
        <fullName evidence="4">EthD domain-containing protein</fullName>
    </recommendedName>
</protein>
<dbReference type="Proteomes" id="UP000310039">
    <property type="component" value="Unassembled WGS sequence"/>
</dbReference>
<evidence type="ECO:0000313" key="2">
    <source>
        <dbReference type="EMBL" id="THZ81693.1"/>
    </source>
</evidence>
<dbReference type="InterPro" id="IPR011008">
    <property type="entry name" value="Dimeric_a/b-barrel"/>
</dbReference>
<gene>
    <name evidence="2" type="ORF">D6C84_06364</name>
</gene>
<evidence type="ECO:0008006" key="4">
    <source>
        <dbReference type="Google" id="ProtNLM"/>
    </source>
</evidence>
<dbReference type="NCBIfam" id="TIGR02118">
    <property type="entry name" value="EthD family reductase"/>
    <property type="match status" value="1"/>
</dbReference>
<dbReference type="InterPro" id="IPR009799">
    <property type="entry name" value="EthD_dom"/>
</dbReference>
<comment type="similarity">
    <text evidence="1">Belongs to the tpcK family.</text>
</comment>
<dbReference type="PANTHER" id="PTHR40260">
    <property type="entry name" value="BLR8190 PROTEIN"/>
    <property type="match status" value="1"/>
</dbReference>
<dbReference type="Gene3D" id="3.30.70.100">
    <property type="match status" value="1"/>
</dbReference>
<sequence>MRILDWKLVQLGSTMVSLAVYSNVQHILWQSRRQDAARTNGSAWKDDRMGGGAGQGDKSNDGQAFVLYPKGTNFNMDYYLSTHMPLAYKSWSEFGLKGWSVVEFGPDSDYCVQAILEWDSEESSKKALASEAAGVVMADVKNFSDKAPTFLSGKVVGSS</sequence>
<evidence type="ECO:0000313" key="3">
    <source>
        <dbReference type="Proteomes" id="UP000310039"/>
    </source>
</evidence>
<reference evidence="2 3" key="1">
    <citation type="submission" date="2018-10" db="EMBL/GenBank/DDBJ databases">
        <title>Fifty Aureobasidium pullulans genomes reveal a recombining polyextremotolerant generalist.</title>
        <authorList>
            <person name="Gostincar C."/>
            <person name="Turk M."/>
            <person name="Zajc J."/>
            <person name="Gunde-Cimerman N."/>
        </authorList>
    </citation>
    <scope>NUCLEOTIDE SEQUENCE [LARGE SCALE GENOMIC DNA]</scope>
    <source>
        <strain evidence="2 3">EXF-3403</strain>
    </source>
</reference>
<organism evidence="2 3">
    <name type="scientific">Aureobasidium pullulans</name>
    <name type="common">Black yeast</name>
    <name type="synonym">Pullularia pullulans</name>
    <dbReference type="NCBI Taxonomy" id="5580"/>
    <lineage>
        <taxon>Eukaryota</taxon>
        <taxon>Fungi</taxon>
        <taxon>Dikarya</taxon>
        <taxon>Ascomycota</taxon>
        <taxon>Pezizomycotina</taxon>
        <taxon>Dothideomycetes</taxon>
        <taxon>Dothideomycetidae</taxon>
        <taxon>Dothideales</taxon>
        <taxon>Saccotheciaceae</taxon>
        <taxon>Aureobasidium</taxon>
    </lineage>
</organism>
<dbReference type="AlphaFoldDB" id="A0A4S9XTZ8"/>
<accession>A0A4S9XTZ8</accession>
<proteinExistence type="inferred from homology"/>